<dbReference type="RefSeq" id="WP_155114044.1">
    <property type="nucleotide sequence ID" value="NZ_WMIB01000032.1"/>
</dbReference>
<accession>A0A7X2V6W4</accession>
<evidence type="ECO:0000259" key="1">
    <source>
        <dbReference type="Pfam" id="PF04187"/>
    </source>
</evidence>
<dbReference type="InterPro" id="IPR007314">
    <property type="entry name" value="Cofac_haem-bd_dom"/>
</dbReference>
<organism evidence="2 3">
    <name type="scientific">Metabacillus mangrovi</name>
    <dbReference type="NCBI Taxonomy" id="1491830"/>
    <lineage>
        <taxon>Bacteria</taxon>
        <taxon>Bacillati</taxon>
        <taxon>Bacillota</taxon>
        <taxon>Bacilli</taxon>
        <taxon>Bacillales</taxon>
        <taxon>Bacillaceae</taxon>
        <taxon>Metabacillus</taxon>
    </lineage>
</organism>
<gene>
    <name evidence="2" type="ORF">GKZ89_19310</name>
</gene>
<reference evidence="2 3" key="1">
    <citation type="journal article" date="2017" name="Int. J. Syst. Evol. Microbiol.">
        <title>Bacillus mangrovi sp. nov., isolated from a sediment sample from a mangrove forest.</title>
        <authorList>
            <person name="Gupta V."/>
            <person name="Singh P.K."/>
            <person name="Korpole S."/>
            <person name="Tanuku N.R.S."/>
            <person name="Pinnaka A.K."/>
        </authorList>
    </citation>
    <scope>NUCLEOTIDE SEQUENCE [LARGE SCALE GENOMIC DNA]</scope>
    <source>
        <strain evidence="2 3">KCTC 33872</strain>
    </source>
</reference>
<evidence type="ECO:0000313" key="3">
    <source>
        <dbReference type="Proteomes" id="UP000434639"/>
    </source>
</evidence>
<dbReference type="Pfam" id="PF04187">
    <property type="entry name" value="Cofac_haem_bdg"/>
    <property type="match status" value="1"/>
</dbReference>
<comment type="caution">
    <text evidence="2">The sequence shown here is derived from an EMBL/GenBank/DDBJ whole genome shotgun (WGS) entry which is preliminary data.</text>
</comment>
<dbReference type="Proteomes" id="UP000434639">
    <property type="component" value="Unassembled WGS sequence"/>
</dbReference>
<name>A0A7X2V6W4_9BACI</name>
<sequence>MEKYIKYVKENFLTPEQYILSKFEEHEVILLGEDHAVKDTLDLAISLIPQLYQSGVYNFGMEFGASEDQADLDRLITSEEYDETEARRLLFNYNVRWAYKEYADIYKAAWKLNKSLRKGERKFRILNLSYMYNWEGYSGMRTPTSLKKVFHKGNILAFRANLVEREILAKGEKLLVLTGTPHAYTKFKFPVVDSNADEFYSLQGGGFGNRLHEKFGSRIFNILIHQPAIHINTLLPHATKGIKTIETVMERLDYQPVGFDLMNTVMGDIPDDGYNSIPYENFTLKEVSDGYIFTKPLRRMQGCTVDYEYLKGKNFEEVQSNWPDKDWTPIPENEKAYWKEIEDYVDLRERYYTE</sequence>
<proteinExistence type="predicted"/>
<dbReference type="SUPFAM" id="SSF159501">
    <property type="entry name" value="EreA/ChaN-like"/>
    <property type="match status" value="1"/>
</dbReference>
<dbReference type="AlphaFoldDB" id="A0A7X2V6W4"/>
<dbReference type="EMBL" id="WMIB01000032">
    <property type="protein sequence ID" value="MTH55546.1"/>
    <property type="molecule type" value="Genomic_DNA"/>
</dbReference>
<evidence type="ECO:0000313" key="2">
    <source>
        <dbReference type="EMBL" id="MTH55546.1"/>
    </source>
</evidence>
<dbReference type="OrthoDB" id="2963278at2"/>
<keyword evidence="3" id="KW-1185">Reference proteome</keyword>
<feature type="domain" description="Haem-binding uptake Tiki superfamily ChaN" evidence="1">
    <location>
        <begin position="20"/>
        <end position="109"/>
    </location>
</feature>
<protein>
    <recommendedName>
        <fullName evidence="1">Haem-binding uptake Tiki superfamily ChaN domain-containing protein</fullName>
    </recommendedName>
</protein>
<dbReference type="Gene3D" id="3.40.50.11550">
    <property type="match status" value="1"/>
</dbReference>